<reference evidence="2 3" key="1">
    <citation type="submission" date="2017-07" db="EMBL/GenBank/DDBJ databases">
        <title>Bifidobacterium novel species.</title>
        <authorList>
            <person name="Lugli G.A."/>
            <person name="Milani C."/>
            <person name="Duranti S."/>
            <person name="Mangifesta M."/>
        </authorList>
    </citation>
    <scope>NUCLEOTIDE SEQUENCE [LARGE SCALE GENOMIC DNA]</scope>
    <source>
        <strain evidence="3">Uis1B</strain>
    </source>
</reference>
<evidence type="ECO:0000256" key="1">
    <source>
        <dbReference type="SAM" id="MobiDB-lite"/>
    </source>
</evidence>
<accession>A0A2N5J6S3</accession>
<feature type="non-terminal residue" evidence="2">
    <location>
        <position position="1"/>
    </location>
</feature>
<gene>
    <name evidence="2" type="ORF">Uis1B_2265</name>
</gene>
<feature type="non-terminal residue" evidence="2">
    <location>
        <position position="411"/>
    </location>
</feature>
<dbReference type="EMBL" id="NMWU01000066">
    <property type="protein sequence ID" value="PLS29904.1"/>
    <property type="molecule type" value="Genomic_DNA"/>
</dbReference>
<dbReference type="AlphaFoldDB" id="A0A2N5J6S3"/>
<comment type="caution">
    <text evidence="2">The sequence shown here is derived from an EMBL/GenBank/DDBJ whole genome shotgun (WGS) entry which is preliminary data.</text>
</comment>
<organism evidence="2 3">
    <name type="scientific">Bifidobacterium margollesii</name>
    <dbReference type="NCBI Taxonomy" id="2020964"/>
    <lineage>
        <taxon>Bacteria</taxon>
        <taxon>Bacillati</taxon>
        <taxon>Actinomycetota</taxon>
        <taxon>Actinomycetes</taxon>
        <taxon>Bifidobacteriales</taxon>
        <taxon>Bifidobacteriaceae</taxon>
        <taxon>Bifidobacterium</taxon>
    </lineage>
</organism>
<protein>
    <submittedName>
        <fullName evidence="2">Cell surface protein</fullName>
    </submittedName>
</protein>
<evidence type="ECO:0000313" key="3">
    <source>
        <dbReference type="Proteomes" id="UP000235050"/>
    </source>
</evidence>
<name>A0A2N5J6S3_9BIFI</name>
<sequence>ATPVRWSQTVTRKDGEATRTWIRRGIAEGDTDVDGHAQHWVVYLTATRTEGRVASLDLIETRADGTVSTHPLGFRETKADYRIELPAGSLTSGLTLGHTSAAPDGGGVTEGAPIPTTLGPDGSRTLKVTLNGVTYTVHVTFARPAATPTATAARLSGIYVNKAGHTVRGDLIDGWNPDTLDYTIRIRANAPGVYVLPVAPNGVTVSAGDVRQSAYATTQYWTVRAANGQTRTYSVTVVRDHEPTAAERFAPAAPVDRGGDRAAPSPSTAGLRDHGYVLHGRYVAVTATSYTIPEGGTVAWRSWQGQTVRPTVTRGAGMTWTYVLDTLSPDGTHAARTTLTVTYLTDATHRAGLTGLLVNGRRLDGFDPTRRDWTVLVADPAHWTVSPVFDRTSGMSAVTRKRAGTALIRVT</sequence>
<keyword evidence="3" id="KW-1185">Reference proteome</keyword>
<evidence type="ECO:0000313" key="2">
    <source>
        <dbReference type="EMBL" id="PLS29904.1"/>
    </source>
</evidence>
<dbReference type="Proteomes" id="UP000235050">
    <property type="component" value="Unassembled WGS sequence"/>
</dbReference>
<proteinExistence type="predicted"/>
<feature type="region of interest" description="Disordered" evidence="1">
    <location>
        <begin position="94"/>
        <end position="120"/>
    </location>
</feature>